<organism evidence="5 6">
    <name type="scientific">Tanacetum coccineum</name>
    <dbReference type="NCBI Taxonomy" id="301880"/>
    <lineage>
        <taxon>Eukaryota</taxon>
        <taxon>Viridiplantae</taxon>
        <taxon>Streptophyta</taxon>
        <taxon>Embryophyta</taxon>
        <taxon>Tracheophyta</taxon>
        <taxon>Spermatophyta</taxon>
        <taxon>Magnoliopsida</taxon>
        <taxon>eudicotyledons</taxon>
        <taxon>Gunneridae</taxon>
        <taxon>Pentapetalae</taxon>
        <taxon>asterids</taxon>
        <taxon>campanulids</taxon>
        <taxon>Asterales</taxon>
        <taxon>Asteraceae</taxon>
        <taxon>Asteroideae</taxon>
        <taxon>Anthemideae</taxon>
        <taxon>Anthemidinae</taxon>
        <taxon>Tanacetum</taxon>
    </lineage>
</organism>
<feature type="region of interest" description="Disordered" evidence="2">
    <location>
        <begin position="142"/>
        <end position="174"/>
    </location>
</feature>
<dbReference type="InterPro" id="IPR027483">
    <property type="entry name" value="PInositol-4-P-4/5-kinase_C_sf"/>
</dbReference>
<evidence type="ECO:0000256" key="3">
    <source>
        <dbReference type="SAM" id="SignalP"/>
    </source>
</evidence>
<sequence>MGKLHWGIFIVLLVNLDTLIISLACPNCETPSPLTKPPYHPPIIVKPPPSPPKVTPPIVKPPPKSSPPYVPKPPYVHPPIVKPPYVPKPPYVHPPIVKPPTVKPPFVHPPIVKPPVVKPPYVHPPIVKPPIVKPPFGHPPSPPKVTPPVIKPPPKSSPPYVPKPPPTTTPRTPPYVPQPPYVHPPIVKPPIVEPPFVRFVIMENVLCTEKIGFKSLVVDCVRCTQVNRDCQFLEQERLMDYSLLVGISLRESNQDLLADEGDLSARGTPKGNTEADSNDTSLRDSSTYTDTSLNPTWLENLWMLLREKKRWLCTAIRELIVPMVMLNVLKKQPQPITTLFGICQKDGKQLDVKYWMKGEILSLKSNLTFEYIKLSVRIVLGGARAIAGAANPTAADQNSNSK</sequence>
<evidence type="ECO:0000256" key="2">
    <source>
        <dbReference type="SAM" id="MobiDB-lite"/>
    </source>
</evidence>
<dbReference type="SUPFAM" id="SSF56104">
    <property type="entry name" value="SAICAR synthase-like"/>
    <property type="match status" value="1"/>
</dbReference>
<evidence type="ECO:0000313" key="5">
    <source>
        <dbReference type="EMBL" id="GJT69709.1"/>
    </source>
</evidence>
<evidence type="ECO:0000259" key="4">
    <source>
        <dbReference type="Pfam" id="PF01504"/>
    </source>
</evidence>
<name>A0ABQ5G3R6_9ASTR</name>
<proteinExistence type="predicted"/>
<reference evidence="5" key="2">
    <citation type="submission" date="2022-01" db="EMBL/GenBank/DDBJ databases">
        <authorList>
            <person name="Yamashiro T."/>
            <person name="Shiraishi A."/>
            <person name="Satake H."/>
            <person name="Nakayama K."/>
        </authorList>
    </citation>
    <scope>NUCLEOTIDE SEQUENCE</scope>
</reference>
<feature type="compositionally biased region" description="Polar residues" evidence="2">
    <location>
        <begin position="270"/>
        <end position="287"/>
    </location>
</feature>
<keyword evidence="1" id="KW-0418">Kinase</keyword>
<keyword evidence="6" id="KW-1185">Reference proteome</keyword>
<accession>A0ABQ5G3R6</accession>
<dbReference type="Gene3D" id="3.30.810.10">
    <property type="entry name" value="2-Layer Sandwich"/>
    <property type="match status" value="1"/>
</dbReference>
<feature type="signal peptide" evidence="3">
    <location>
        <begin position="1"/>
        <end position="24"/>
    </location>
</feature>
<dbReference type="Pfam" id="PF01504">
    <property type="entry name" value="PIP5K"/>
    <property type="match status" value="1"/>
</dbReference>
<gene>
    <name evidence="5" type="ORF">Tco_1028995</name>
</gene>
<reference evidence="5" key="1">
    <citation type="journal article" date="2022" name="Int. J. Mol. Sci.">
        <title>Draft Genome of Tanacetum Coccineum: Genomic Comparison of Closely Related Tanacetum-Family Plants.</title>
        <authorList>
            <person name="Yamashiro T."/>
            <person name="Shiraishi A."/>
            <person name="Nakayama K."/>
            <person name="Satake H."/>
        </authorList>
    </citation>
    <scope>NUCLEOTIDE SEQUENCE</scope>
</reference>
<dbReference type="Proteomes" id="UP001151760">
    <property type="component" value="Unassembled WGS sequence"/>
</dbReference>
<protein>
    <submittedName>
        <fullName evidence="5">Repetitive proline-rich cell wall protein 2</fullName>
    </submittedName>
</protein>
<comment type="caution">
    <text evidence="5">The sequence shown here is derived from an EMBL/GenBank/DDBJ whole genome shotgun (WGS) entry which is preliminary data.</text>
</comment>
<evidence type="ECO:0000313" key="6">
    <source>
        <dbReference type="Proteomes" id="UP001151760"/>
    </source>
</evidence>
<dbReference type="InterPro" id="IPR002498">
    <property type="entry name" value="PInositol-4-P-4/5-kinase_core"/>
</dbReference>
<keyword evidence="1" id="KW-0808">Transferase</keyword>
<dbReference type="EMBL" id="BQNB010018013">
    <property type="protein sequence ID" value="GJT69709.1"/>
    <property type="molecule type" value="Genomic_DNA"/>
</dbReference>
<keyword evidence="3" id="KW-0732">Signal</keyword>
<evidence type="ECO:0000256" key="1">
    <source>
        <dbReference type="ARBA" id="ARBA00022777"/>
    </source>
</evidence>
<feature type="chain" id="PRO_5046103741" evidence="3">
    <location>
        <begin position="25"/>
        <end position="402"/>
    </location>
</feature>
<feature type="domain" description="PIPK" evidence="4">
    <location>
        <begin position="223"/>
        <end position="281"/>
    </location>
</feature>
<feature type="region of interest" description="Disordered" evidence="2">
    <location>
        <begin position="260"/>
        <end position="287"/>
    </location>
</feature>